<evidence type="ECO:0000313" key="2">
    <source>
        <dbReference type="EMBL" id="GFY08647.1"/>
    </source>
</evidence>
<dbReference type="EMBL" id="BMAU01021282">
    <property type="protein sequence ID" value="GFY08647.1"/>
    <property type="molecule type" value="Genomic_DNA"/>
</dbReference>
<name>A0A8X6V8B2_TRICX</name>
<dbReference type="Proteomes" id="UP000887159">
    <property type="component" value="Unassembled WGS sequence"/>
</dbReference>
<keyword evidence="3" id="KW-1185">Reference proteome</keyword>
<keyword evidence="1" id="KW-0812">Transmembrane</keyword>
<keyword evidence="1" id="KW-0472">Membrane</keyword>
<evidence type="ECO:0000256" key="1">
    <source>
        <dbReference type="SAM" id="Phobius"/>
    </source>
</evidence>
<proteinExistence type="predicted"/>
<gene>
    <name evidence="2" type="ORF">TNCV_810801</name>
</gene>
<accession>A0A8X6V8B2</accession>
<feature type="transmembrane region" description="Helical" evidence="1">
    <location>
        <begin position="50"/>
        <end position="72"/>
    </location>
</feature>
<sequence length="85" mass="9717">MRAKSKVFEELYPYLVWEAGKAISRLELSAKVFSDDFLSSRRRAEKSFSLWCKLFGIGNSAFLLAAAFAYLFTRVLAPDSVESRR</sequence>
<evidence type="ECO:0000313" key="3">
    <source>
        <dbReference type="Proteomes" id="UP000887159"/>
    </source>
</evidence>
<comment type="caution">
    <text evidence="2">The sequence shown here is derived from an EMBL/GenBank/DDBJ whole genome shotgun (WGS) entry which is preliminary data.</text>
</comment>
<protein>
    <submittedName>
        <fullName evidence="2">Uncharacterized protein</fullName>
    </submittedName>
</protein>
<dbReference type="AlphaFoldDB" id="A0A8X6V8B2"/>
<organism evidence="2 3">
    <name type="scientific">Trichonephila clavipes</name>
    <name type="common">Golden silk orbweaver</name>
    <name type="synonym">Nephila clavipes</name>
    <dbReference type="NCBI Taxonomy" id="2585209"/>
    <lineage>
        <taxon>Eukaryota</taxon>
        <taxon>Metazoa</taxon>
        <taxon>Ecdysozoa</taxon>
        <taxon>Arthropoda</taxon>
        <taxon>Chelicerata</taxon>
        <taxon>Arachnida</taxon>
        <taxon>Araneae</taxon>
        <taxon>Araneomorphae</taxon>
        <taxon>Entelegynae</taxon>
        <taxon>Araneoidea</taxon>
        <taxon>Nephilidae</taxon>
        <taxon>Trichonephila</taxon>
    </lineage>
</organism>
<keyword evidence="1" id="KW-1133">Transmembrane helix</keyword>
<reference evidence="2" key="1">
    <citation type="submission" date="2020-08" db="EMBL/GenBank/DDBJ databases">
        <title>Multicomponent nature underlies the extraordinary mechanical properties of spider dragline silk.</title>
        <authorList>
            <person name="Kono N."/>
            <person name="Nakamura H."/>
            <person name="Mori M."/>
            <person name="Yoshida Y."/>
            <person name="Ohtoshi R."/>
            <person name="Malay A.D."/>
            <person name="Moran D.A.P."/>
            <person name="Tomita M."/>
            <person name="Numata K."/>
            <person name="Arakawa K."/>
        </authorList>
    </citation>
    <scope>NUCLEOTIDE SEQUENCE</scope>
</reference>